<dbReference type="PANTHER" id="PTHR11502">
    <property type="entry name" value="40S RIBOSOMAL PROTEIN S6"/>
    <property type="match status" value="1"/>
</dbReference>
<dbReference type="Pfam" id="PF01092">
    <property type="entry name" value="Ribosomal_S6e"/>
    <property type="match status" value="1"/>
</dbReference>
<dbReference type="GO" id="GO:0006412">
    <property type="term" value="P:translation"/>
    <property type="evidence" value="ECO:0007669"/>
    <property type="project" value="InterPro"/>
</dbReference>
<keyword evidence="3" id="KW-0687">Ribonucleoprotein</keyword>
<dbReference type="InterPro" id="IPR001377">
    <property type="entry name" value="Ribosomal_eS6"/>
</dbReference>
<keyword evidence="2 5" id="KW-0689">Ribosomal protein</keyword>
<organism evidence="5">
    <name type="scientific">mine drainage metagenome</name>
    <dbReference type="NCBI Taxonomy" id="410659"/>
    <lineage>
        <taxon>unclassified sequences</taxon>
        <taxon>metagenomes</taxon>
        <taxon>ecological metagenomes</taxon>
    </lineage>
</organism>
<dbReference type="GO" id="GO:1990904">
    <property type="term" value="C:ribonucleoprotein complex"/>
    <property type="evidence" value="ECO:0007669"/>
    <property type="project" value="UniProtKB-KW"/>
</dbReference>
<protein>
    <submittedName>
        <fullName evidence="5">Ribosomal protein S6e</fullName>
    </submittedName>
</protein>
<dbReference type="SMART" id="SM01405">
    <property type="entry name" value="Ribosomal_S6e"/>
    <property type="match status" value="1"/>
</dbReference>
<proteinExistence type="inferred from homology"/>
<sequence length="126" mass="14044">MKLIYSDPKTGLSASMELDEDKKSALLNRKIGDEIDASVFGLTGYKVKITGGSDSSGFPLDRSMQGQLKRKTLRERKKKSTGERVYKRVTVRGNMISTDTNQVSVAIMEYGSKPIEEILPKEREPS</sequence>
<feature type="region of interest" description="Disordered" evidence="4">
    <location>
        <begin position="56"/>
        <end position="82"/>
    </location>
</feature>
<name>T1DHA5_9ZZZZ</name>
<reference evidence="5" key="1">
    <citation type="submission" date="2013-08" db="EMBL/GenBank/DDBJ databases">
        <authorList>
            <person name="Mendez C."/>
            <person name="Richter M."/>
            <person name="Ferrer M."/>
            <person name="Sanchez J."/>
        </authorList>
    </citation>
    <scope>NUCLEOTIDE SEQUENCE</scope>
</reference>
<evidence type="ECO:0000256" key="2">
    <source>
        <dbReference type="ARBA" id="ARBA00022980"/>
    </source>
</evidence>
<dbReference type="EMBL" id="AUZX01000068">
    <property type="protein sequence ID" value="EQD81190.1"/>
    <property type="molecule type" value="Genomic_DNA"/>
</dbReference>
<comment type="similarity">
    <text evidence="1">Belongs to the eukaryotic ribosomal protein eS6 family.</text>
</comment>
<evidence type="ECO:0000313" key="5">
    <source>
        <dbReference type="EMBL" id="EQD81190.1"/>
    </source>
</evidence>
<feature type="compositionally biased region" description="Basic residues" evidence="4">
    <location>
        <begin position="68"/>
        <end position="79"/>
    </location>
</feature>
<dbReference type="GO" id="GO:0005840">
    <property type="term" value="C:ribosome"/>
    <property type="evidence" value="ECO:0007669"/>
    <property type="project" value="UniProtKB-KW"/>
</dbReference>
<evidence type="ECO:0000256" key="1">
    <source>
        <dbReference type="ARBA" id="ARBA00009312"/>
    </source>
</evidence>
<reference evidence="5" key="2">
    <citation type="journal article" date="2014" name="ISME J.">
        <title>Microbial stratification in low pH oxic and suboxic macroscopic growths along an acid mine drainage.</title>
        <authorList>
            <person name="Mendez-Garcia C."/>
            <person name="Mesa V."/>
            <person name="Sprenger R.R."/>
            <person name="Richter M."/>
            <person name="Diez M.S."/>
            <person name="Solano J."/>
            <person name="Bargiela R."/>
            <person name="Golyshina O.V."/>
            <person name="Manteca A."/>
            <person name="Ramos J.L."/>
            <person name="Gallego J.R."/>
            <person name="Llorente I."/>
            <person name="Martins Dos Santos V.A."/>
            <person name="Jensen O.N."/>
            <person name="Pelaez A.I."/>
            <person name="Sanchez J."/>
            <person name="Ferrer M."/>
        </authorList>
    </citation>
    <scope>NUCLEOTIDE SEQUENCE</scope>
</reference>
<accession>T1DHA5</accession>
<evidence type="ECO:0000256" key="4">
    <source>
        <dbReference type="SAM" id="MobiDB-lite"/>
    </source>
</evidence>
<comment type="caution">
    <text evidence="5">The sequence shown here is derived from an EMBL/GenBank/DDBJ whole genome shotgun (WGS) entry which is preliminary data.</text>
</comment>
<dbReference type="GO" id="GO:0003735">
    <property type="term" value="F:structural constituent of ribosome"/>
    <property type="evidence" value="ECO:0007669"/>
    <property type="project" value="InterPro"/>
</dbReference>
<evidence type="ECO:0000256" key="3">
    <source>
        <dbReference type="ARBA" id="ARBA00023274"/>
    </source>
</evidence>
<dbReference type="AlphaFoldDB" id="T1DHA5"/>
<gene>
    <name evidence="5" type="ORF">B1A_00089</name>
</gene>